<organism evidence="3 4">
    <name type="scientific">Streptomyces amakusaensis</name>
    <dbReference type="NCBI Taxonomy" id="67271"/>
    <lineage>
        <taxon>Bacteria</taxon>
        <taxon>Bacillati</taxon>
        <taxon>Actinomycetota</taxon>
        <taxon>Actinomycetes</taxon>
        <taxon>Kitasatosporales</taxon>
        <taxon>Streptomycetaceae</taxon>
        <taxon>Streptomyces</taxon>
    </lineage>
</organism>
<sequence>MSPDSSQPQAPAPRPLRARTAAAVCAVVGSLLSVTACGNDSGSVTSAAEAGREAGAARATPSTPAASASLSREREQRKELVASAQITWDKAADKAVAEVPQSKLVDLELERTPQRPSPPETASPRPSRSPGAPQWAATVAQKDGTARIVIIDAVTGQVIESRAEQGQDSGDKQQLAGLLAQATQTPQQAVKTATDKQPGTVTGVQLDDDDSNDVAVWQVEVANTDDWTEADFEIDAAKGDIVSQRVDRD</sequence>
<dbReference type="Proteomes" id="UP001596160">
    <property type="component" value="Unassembled WGS sequence"/>
</dbReference>
<evidence type="ECO:0000313" key="4">
    <source>
        <dbReference type="Proteomes" id="UP001596160"/>
    </source>
</evidence>
<protein>
    <submittedName>
        <fullName evidence="3">PepSY domain-containing protein</fullName>
    </submittedName>
</protein>
<dbReference type="Pfam" id="PF03413">
    <property type="entry name" value="PepSY"/>
    <property type="match status" value="1"/>
</dbReference>
<feature type="compositionally biased region" description="Polar residues" evidence="1">
    <location>
        <begin position="36"/>
        <end position="46"/>
    </location>
</feature>
<gene>
    <name evidence="3" type="ORF">ACFPRH_30680</name>
</gene>
<accession>A0ABW0AUC2</accession>
<feature type="region of interest" description="Disordered" evidence="1">
    <location>
        <begin position="36"/>
        <end position="79"/>
    </location>
</feature>
<feature type="domain" description="PepSY" evidence="2">
    <location>
        <begin position="185"/>
        <end position="244"/>
    </location>
</feature>
<dbReference type="RefSeq" id="WP_344485295.1">
    <property type="nucleotide sequence ID" value="NZ_BAAASB010000028.1"/>
</dbReference>
<feature type="compositionally biased region" description="Low complexity" evidence="1">
    <location>
        <begin position="47"/>
        <end position="70"/>
    </location>
</feature>
<dbReference type="InterPro" id="IPR025711">
    <property type="entry name" value="PepSY"/>
</dbReference>
<comment type="caution">
    <text evidence="3">The sequence shown here is derived from an EMBL/GenBank/DDBJ whole genome shotgun (WGS) entry which is preliminary data.</text>
</comment>
<evidence type="ECO:0000313" key="3">
    <source>
        <dbReference type="EMBL" id="MFC5156084.1"/>
    </source>
</evidence>
<name>A0ABW0AUC2_9ACTN</name>
<feature type="region of interest" description="Disordered" evidence="1">
    <location>
        <begin position="162"/>
        <end position="209"/>
    </location>
</feature>
<keyword evidence="4" id="KW-1185">Reference proteome</keyword>
<feature type="region of interest" description="Disordered" evidence="1">
    <location>
        <begin position="93"/>
        <end position="141"/>
    </location>
</feature>
<dbReference type="Gene3D" id="3.10.450.40">
    <property type="match status" value="2"/>
</dbReference>
<feature type="compositionally biased region" description="Low complexity" evidence="1">
    <location>
        <begin position="173"/>
        <end position="192"/>
    </location>
</feature>
<feature type="compositionally biased region" description="Basic and acidic residues" evidence="1">
    <location>
        <begin position="162"/>
        <end position="171"/>
    </location>
</feature>
<evidence type="ECO:0000256" key="1">
    <source>
        <dbReference type="SAM" id="MobiDB-lite"/>
    </source>
</evidence>
<dbReference type="EMBL" id="JBHSKP010000029">
    <property type="protein sequence ID" value="MFC5156084.1"/>
    <property type="molecule type" value="Genomic_DNA"/>
</dbReference>
<reference evidence="4" key="1">
    <citation type="journal article" date="2019" name="Int. J. Syst. Evol. Microbiol.">
        <title>The Global Catalogue of Microorganisms (GCM) 10K type strain sequencing project: providing services to taxonomists for standard genome sequencing and annotation.</title>
        <authorList>
            <consortium name="The Broad Institute Genomics Platform"/>
            <consortium name="The Broad Institute Genome Sequencing Center for Infectious Disease"/>
            <person name="Wu L."/>
            <person name="Ma J."/>
        </authorList>
    </citation>
    <scope>NUCLEOTIDE SEQUENCE [LARGE SCALE GENOMIC DNA]</scope>
    <source>
        <strain evidence="4">PCU 266</strain>
    </source>
</reference>
<proteinExistence type="predicted"/>
<evidence type="ECO:0000259" key="2">
    <source>
        <dbReference type="Pfam" id="PF03413"/>
    </source>
</evidence>